<dbReference type="GO" id="GO:0051991">
    <property type="term" value="F:UDP-N-acetyl-D-glucosamine:N-acetylmuramoyl-L-alanyl-D-glutamyl-meso-2,6-diaminopimelyl-D-alanyl-D-alanine-diphosphoundecaprenol 4-beta-N-acetylglucosaminlytransferase activity"/>
    <property type="evidence" value="ECO:0007669"/>
    <property type="project" value="RHEA"/>
</dbReference>
<dbReference type="Proteomes" id="UP000315440">
    <property type="component" value="Unassembled WGS sequence"/>
</dbReference>
<evidence type="ECO:0000313" key="14">
    <source>
        <dbReference type="Proteomes" id="UP000315440"/>
    </source>
</evidence>
<reference evidence="13 14" key="1">
    <citation type="submission" date="2019-02" db="EMBL/GenBank/DDBJ databases">
        <title>Deep-cultivation of Planctomycetes and their phenomic and genomic characterization uncovers novel biology.</title>
        <authorList>
            <person name="Wiegand S."/>
            <person name="Jogler M."/>
            <person name="Boedeker C."/>
            <person name="Pinto D."/>
            <person name="Vollmers J."/>
            <person name="Rivas-Marin E."/>
            <person name="Kohn T."/>
            <person name="Peeters S.H."/>
            <person name="Heuer A."/>
            <person name="Rast P."/>
            <person name="Oberbeckmann S."/>
            <person name="Bunk B."/>
            <person name="Jeske O."/>
            <person name="Meyerdierks A."/>
            <person name="Storesund J.E."/>
            <person name="Kallscheuer N."/>
            <person name="Luecker S."/>
            <person name="Lage O.M."/>
            <person name="Pohl T."/>
            <person name="Merkel B.J."/>
            <person name="Hornburger P."/>
            <person name="Mueller R.-W."/>
            <person name="Bruemmer F."/>
            <person name="Labrenz M."/>
            <person name="Spormann A.M."/>
            <person name="Op Den Camp H."/>
            <person name="Overmann J."/>
            <person name="Amann R."/>
            <person name="Jetten M.S.M."/>
            <person name="Mascher T."/>
            <person name="Medema M.H."/>
            <person name="Devos D.P."/>
            <person name="Kaster A.-K."/>
            <person name="Ovreas L."/>
            <person name="Rohde M."/>
            <person name="Galperin M.Y."/>
            <person name="Jogler C."/>
        </authorList>
    </citation>
    <scope>NUCLEOTIDE SEQUENCE [LARGE SCALE GENOMIC DNA]</scope>
    <source>
        <strain evidence="13 14">Mal64</strain>
    </source>
</reference>
<comment type="pathway">
    <text evidence="10">Cell wall biogenesis; peptidoglycan biosynthesis.</text>
</comment>
<feature type="binding site" evidence="10">
    <location>
        <position position="124"/>
    </location>
    <ligand>
        <name>UDP-N-acetyl-alpha-D-glucosamine</name>
        <dbReference type="ChEBI" id="CHEBI:57705"/>
    </ligand>
</feature>
<evidence type="ECO:0000256" key="10">
    <source>
        <dbReference type="HAMAP-Rule" id="MF_00033"/>
    </source>
</evidence>
<evidence type="ECO:0000313" key="13">
    <source>
        <dbReference type="EMBL" id="TWT90051.1"/>
    </source>
</evidence>
<keyword evidence="7 10" id="KW-0472">Membrane</keyword>
<proteinExistence type="inferred from homology"/>
<dbReference type="CDD" id="cd03785">
    <property type="entry name" value="GT28_MurG"/>
    <property type="match status" value="1"/>
</dbReference>
<evidence type="ECO:0000256" key="6">
    <source>
        <dbReference type="ARBA" id="ARBA00022984"/>
    </source>
</evidence>
<dbReference type="EMBL" id="SJPQ01000001">
    <property type="protein sequence ID" value="TWT90051.1"/>
    <property type="molecule type" value="Genomic_DNA"/>
</dbReference>
<comment type="caution">
    <text evidence="10">Lacks conserved residue(s) required for the propagation of feature annotation.</text>
</comment>
<keyword evidence="8 10" id="KW-0131">Cell cycle</keyword>
<comment type="function">
    <text evidence="10">Cell wall formation. Catalyzes the transfer of a GlcNAc subunit on undecaprenyl-pyrophosphoryl-MurNAc-pentapeptide (lipid intermediate I) to form undecaprenyl-pyrophosphoryl-MurNAc-(pentapeptide)GlcNAc (lipid intermediate II).</text>
</comment>
<dbReference type="InterPro" id="IPR007235">
    <property type="entry name" value="Glyco_trans_28_C"/>
</dbReference>
<sequence>MTTTPHIVFAGGGALGNLYPGLAIAEILAQQLPDVRITFLGDGRPIERDTVTGWGWRYMAAPGMRTPLGPLRATADMTIGKWVARWMLSEHQVSLVVGLGGPATRPALAAAQSRGLPNILLETNAEPPAAHCRLAKRANLTCVAFEEARSRLPIDAALAITGAPGRGGFERIYSRRAAPRLAQTGFSRPREKRLVVIGGVGGATSLNDHTPSALACLGKELDGWRVIHQSGAGRLRETENRYQRAGVDALVVTYLDEMAAVCEEADLVVCRAGGATLAELALAGLPAVLVPDGRPSGGSQLRNAQIYQREGACRVIDEAALKNPQTADRSARDLSVALARELRPLLVDDAQRSSLAGGMLAMARPGAAAQIAAACGELIETAAPTRGLAVAAPRPQAA</sequence>
<dbReference type="GO" id="GO:0009252">
    <property type="term" value="P:peptidoglycan biosynthetic process"/>
    <property type="evidence" value="ECO:0007669"/>
    <property type="project" value="UniProtKB-UniRule"/>
</dbReference>
<feature type="domain" description="Glycosyltransferase family 28 N-terminal" evidence="11">
    <location>
        <begin position="7"/>
        <end position="131"/>
    </location>
</feature>
<keyword evidence="6 10" id="KW-0573">Peptidoglycan synthesis</keyword>
<evidence type="ECO:0000256" key="5">
    <source>
        <dbReference type="ARBA" id="ARBA00022960"/>
    </source>
</evidence>
<dbReference type="Gene3D" id="3.40.50.2000">
    <property type="entry name" value="Glycogen Phosphorylase B"/>
    <property type="match status" value="2"/>
</dbReference>
<evidence type="ECO:0000256" key="3">
    <source>
        <dbReference type="ARBA" id="ARBA00022676"/>
    </source>
</evidence>
<dbReference type="GO" id="GO:0071555">
    <property type="term" value="P:cell wall organization"/>
    <property type="evidence" value="ECO:0007669"/>
    <property type="project" value="UniProtKB-KW"/>
</dbReference>
<keyword evidence="3 10" id="KW-0328">Glycosyltransferase</keyword>
<comment type="caution">
    <text evidence="13">The sequence shown here is derived from an EMBL/GenBank/DDBJ whole genome shotgun (WGS) entry which is preliminary data.</text>
</comment>
<comment type="catalytic activity">
    <reaction evidence="10">
        <text>di-trans,octa-cis-undecaprenyl diphospho-N-acetyl-alpha-D-muramoyl-L-alanyl-D-glutamyl-meso-2,6-diaminopimeloyl-D-alanyl-D-alanine + UDP-N-acetyl-alpha-D-glucosamine = di-trans,octa-cis-undecaprenyl diphospho-[N-acetyl-alpha-D-glucosaminyl-(1-&gt;4)]-N-acetyl-alpha-D-muramoyl-L-alanyl-D-glutamyl-meso-2,6-diaminopimeloyl-D-alanyl-D-alanine + UDP + H(+)</text>
        <dbReference type="Rhea" id="RHEA:31227"/>
        <dbReference type="ChEBI" id="CHEBI:15378"/>
        <dbReference type="ChEBI" id="CHEBI:57705"/>
        <dbReference type="ChEBI" id="CHEBI:58223"/>
        <dbReference type="ChEBI" id="CHEBI:61387"/>
        <dbReference type="ChEBI" id="CHEBI:61388"/>
        <dbReference type="EC" id="2.4.1.227"/>
    </reaction>
</comment>
<comment type="subcellular location">
    <subcellularLocation>
        <location evidence="10">Cell membrane</location>
        <topology evidence="10">Peripheral membrane protein</topology>
        <orientation evidence="10">Cytoplasmic side</orientation>
    </subcellularLocation>
</comment>
<dbReference type="GO" id="GO:0050511">
    <property type="term" value="F:undecaprenyldiphospho-muramoylpentapeptide beta-N-acetylglucosaminyltransferase activity"/>
    <property type="evidence" value="ECO:0007669"/>
    <property type="project" value="UniProtKB-UniRule"/>
</dbReference>
<evidence type="ECO:0000256" key="1">
    <source>
        <dbReference type="ARBA" id="ARBA00022475"/>
    </source>
</evidence>
<dbReference type="EC" id="2.4.1.227" evidence="10"/>
<dbReference type="RefSeq" id="WP_197525351.1">
    <property type="nucleotide sequence ID" value="NZ_SJPQ01000001.1"/>
</dbReference>
<dbReference type="HAMAP" id="MF_00033">
    <property type="entry name" value="MurG"/>
    <property type="match status" value="1"/>
</dbReference>
<feature type="binding site" evidence="10">
    <location>
        <position position="300"/>
    </location>
    <ligand>
        <name>UDP-N-acetyl-alpha-D-glucosamine</name>
        <dbReference type="ChEBI" id="CHEBI:57705"/>
    </ligand>
</feature>
<dbReference type="Pfam" id="PF03033">
    <property type="entry name" value="Glyco_transf_28"/>
    <property type="match status" value="1"/>
</dbReference>
<dbReference type="SUPFAM" id="SSF53756">
    <property type="entry name" value="UDP-Glycosyltransferase/glycogen phosphorylase"/>
    <property type="match status" value="1"/>
</dbReference>
<dbReference type="GO" id="GO:0051301">
    <property type="term" value="P:cell division"/>
    <property type="evidence" value="ECO:0007669"/>
    <property type="project" value="UniProtKB-KW"/>
</dbReference>
<dbReference type="GO" id="GO:0008360">
    <property type="term" value="P:regulation of cell shape"/>
    <property type="evidence" value="ECO:0007669"/>
    <property type="project" value="UniProtKB-KW"/>
</dbReference>
<evidence type="ECO:0000256" key="8">
    <source>
        <dbReference type="ARBA" id="ARBA00023306"/>
    </source>
</evidence>
<dbReference type="InterPro" id="IPR006009">
    <property type="entry name" value="GlcNAc_MurG"/>
</dbReference>
<evidence type="ECO:0000256" key="7">
    <source>
        <dbReference type="ARBA" id="ARBA00023136"/>
    </source>
</evidence>
<keyword evidence="9 10" id="KW-0961">Cell wall biogenesis/degradation</keyword>
<organism evidence="13 14">
    <name type="scientific">Pseudobythopirellula maris</name>
    <dbReference type="NCBI Taxonomy" id="2527991"/>
    <lineage>
        <taxon>Bacteria</taxon>
        <taxon>Pseudomonadati</taxon>
        <taxon>Planctomycetota</taxon>
        <taxon>Planctomycetia</taxon>
        <taxon>Pirellulales</taxon>
        <taxon>Lacipirellulaceae</taxon>
        <taxon>Pseudobythopirellula</taxon>
    </lineage>
</organism>
<comment type="similarity">
    <text evidence="10">Belongs to the glycosyltransferase 28 family. MurG subfamily.</text>
</comment>
<keyword evidence="4 10" id="KW-0808">Transferase</keyword>
<dbReference type="GO" id="GO:0005886">
    <property type="term" value="C:plasma membrane"/>
    <property type="evidence" value="ECO:0007669"/>
    <property type="project" value="UniProtKB-SubCell"/>
</dbReference>
<feature type="binding site" evidence="10">
    <location>
        <position position="166"/>
    </location>
    <ligand>
        <name>UDP-N-acetyl-alpha-D-glucosamine</name>
        <dbReference type="ChEBI" id="CHEBI:57705"/>
    </ligand>
</feature>
<accession>A0A5C5ZTA0</accession>
<name>A0A5C5ZTA0_9BACT</name>
<dbReference type="AlphaFoldDB" id="A0A5C5ZTA0"/>
<dbReference type="PANTHER" id="PTHR21015">
    <property type="entry name" value="UDP-N-ACETYLGLUCOSAMINE--N-ACETYLMURAMYL-(PENTAPEPTIDE) PYROPHOSPHORYL-UNDECAPRENOL N-ACETYLGLUCOSAMINE TRANSFERASE 1"/>
    <property type="match status" value="1"/>
</dbReference>
<dbReference type="InterPro" id="IPR004276">
    <property type="entry name" value="GlycoTrans_28_N"/>
</dbReference>
<evidence type="ECO:0000259" key="12">
    <source>
        <dbReference type="Pfam" id="PF04101"/>
    </source>
</evidence>
<evidence type="ECO:0000256" key="2">
    <source>
        <dbReference type="ARBA" id="ARBA00022618"/>
    </source>
</evidence>
<evidence type="ECO:0000256" key="4">
    <source>
        <dbReference type="ARBA" id="ARBA00022679"/>
    </source>
</evidence>
<dbReference type="GO" id="GO:0005975">
    <property type="term" value="P:carbohydrate metabolic process"/>
    <property type="evidence" value="ECO:0007669"/>
    <property type="project" value="InterPro"/>
</dbReference>
<feature type="domain" description="Glycosyl transferase family 28 C-terminal" evidence="12">
    <location>
        <begin position="194"/>
        <end position="322"/>
    </location>
</feature>
<dbReference type="Pfam" id="PF04101">
    <property type="entry name" value="Glyco_tran_28_C"/>
    <property type="match status" value="1"/>
</dbReference>
<keyword evidence="1 10" id="KW-1003">Cell membrane</keyword>
<dbReference type="PANTHER" id="PTHR21015:SF22">
    <property type="entry name" value="GLYCOSYLTRANSFERASE"/>
    <property type="match status" value="1"/>
</dbReference>
<keyword evidence="2 10" id="KW-0132">Cell division</keyword>
<protein>
    <recommendedName>
        <fullName evidence="10">UDP-N-acetylglucosamine--N-acetylmuramyl-(pentapeptide) pyrophosphoryl-undecaprenol N-acetylglucosamine transferase</fullName>
        <ecNumber evidence="10">2.4.1.227</ecNumber>
    </recommendedName>
    <alternativeName>
        <fullName evidence="10">Undecaprenyl-PP-MurNAc-pentapeptide-UDPGlcNAc GlcNAc transferase</fullName>
    </alternativeName>
</protein>
<gene>
    <name evidence="10 13" type="primary">murG</name>
    <name evidence="13" type="ORF">Mal64_04340</name>
</gene>
<dbReference type="UniPathway" id="UPA00219"/>
<evidence type="ECO:0000259" key="11">
    <source>
        <dbReference type="Pfam" id="PF03033"/>
    </source>
</evidence>
<keyword evidence="14" id="KW-1185">Reference proteome</keyword>
<evidence type="ECO:0000256" key="9">
    <source>
        <dbReference type="ARBA" id="ARBA00023316"/>
    </source>
</evidence>
<keyword evidence="5 10" id="KW-0133">Cell shape</keyword>